<protein>
    <submittedName>
        <fullName evidence="1">Tpr repeat protein</fullName>
    </submittedName>
</protein>
<comment type="caution">
    <text evidence="1">The sequence shown here is derived from an EMBL/GenBank/DDBJ whole genome shotgun (WGS) entry which is preliminary data.</text>
</comment>
<dbReference type="OrthoDB" id="3174934at2"/>
<accession>A0A261FE86</accession>
<evidence type="ECO:0000313" key="1">
    <source>
        <dbReference type="EMBL" id="OZG57432.1"/>
    </source>
</evidence>
<evidence type="ECO:0000313" key="2">
    <source>
        <dbReference type="Proteomes" id="UP000216871"/>
    </source>
</evidence>
<dbReference type="InterPro" id="IPR050767">
    <property type="entry name" value="Sel1_AlgK"/>
</dbReference>
<proteinExistence type="predicted"/>
<dbReference type="Gene3D" id="1.25.40.10">
    <property type="entry name" value="Tetratricopeptide repeat domain"/>
    <property type="match status" value="1"/>
</dbReference>
<dbReference type="AlphaFoldDB" id="A0A261FE86"/>
<dbReference type="Pfam" id="PF08238">
    <property type="entry name" value="Sel1"/>
    <property type="match status" value="4"/>
</dbReference>
<dbReference type="PANTHER" id="PTHR11102">
    <property type="entry name" value="SEL-1-LIKE PROTEIN"/>
    <property type="match status" value="1"/>
</dbReference>
<reference evidence="1 2" key="1">
    <citation type="journal article" date="2017" name="BMC Genomics">
        <title>Comparative genomic and phylogenomic analyses of the Bifidobacteriaceae family.</title>
        <authorList>
            <person name="Lugli G.A."/>
            <person name="Milani C."/>
            <person name="Turroni F."/>
            <person name="Duranti S."/>
            <person name="Mancabelli L."/>
            <person name="Mangifesta M."/>
            <person name="Ferrario C."/>
            <person name="Modesto M."/>
            <person name="Mattarelli P."/>
            <person name="Jiri K."/>
            <person name="van Sinderen D."/>
            <person name="Ventura M."/>
        </authorList>
    </citation>
    <scope>NUCLEOTIDE SEQUENCE [LARGE SCALE GENOMIC DNA]</scope>
    <source>
        <strain evidence="1 2">DSM 100196</strain>
    </source>
</reference>
<name>A0A261FE86_9BIFI</name>
<dbReference type="RefSeq" id="WP_094668336.1">
    <property type="nucleotide sequence ID" value="NZ_MWWW01000028.1"/>
</dbReference>
<dbReference type="SUPFAM" id="SSF81901">
    <property type="entry name" value="HCP-like"/>
    <property type="match status" value="1"/>
</dbReference>
<dbReference type="EMBL" id="MWWW01000028">
    <property type="protein sequence ID" value="OZG57432.1"/>
    <property type="molecule type" value="Genomic_DNA"/>
</dbReference>
<organism evidence="1 2">
    <name type="scientific">Bifidobacterium myosotis</name>
    <dbReference type="NCBI Taxonomy" id="1630166"/>
    <lineage>
        <taxon>Bacteria</taxon>
        <taxon>Bacillati</taxon>
        <taxon>Actinomycetota</taxon>
        <taxon>Actinomycetes</taxon>
        <taxon>Bifidobacteriales</taxon>
        <taxon>Bifidobacteriaceae</taxon>
        <taxon>Bifidobacterium</taxon>
    </lineage>
</organism>
<keyword evidence="2" id="KW-1185">Reference proteome</keyword>
<sequence>MTDTMTSDNYDETADIVFGGDISLDIGAANYDAAMREKDPGERARLFQQAARWYERSANIGNAQAATNLGYVYLYGRIGSVDDAQAFHWFTLGAEMDNPESCYKLGDLYRSGRGCARDPKKAVELYCRAGYFAGNECDPDIPQDAAVLASIELRLAECCERGEGNHENRKLAHWYYRHAVDHFEVALSGGLNWYGKALENARAGYTRTGEGLQEGVE</sequence>
<dbReference type="InterPro" id="IPR011990">
    <property type="entry name" value="TPR-like_helical_dom_sf"/>
</dbReference>
<gene>
    <name evidence="1" type="ORF">BMYO_1929</name>
</gene>
<dbReference type="InterPro" id="IPR006597">
    <property type="entry name" value="Sel1-like"/>
</dbReference>
<dbReference type="PANTHER" id="PTHR11102:SF160">
    <property type="entry name" value="ERAD-ASSOCIATED E3 UBIQUITIN-PROTEIN LIGASE COMPONENT HRD3"/>
    <property type="match status" value="1"/>
</dbReference>
<dbReference type="SMART" id="SM00671">
    <property type="entry name" value="SEL1"/>
    <property type="match status" value="3"/>
</dbReference>
<dbReference type="Proteomes" id="UP000216871">
    <property type="component" value="Unassembled WGS sequence"/>
</dbReference>